<keyword evidence="3 7" id="KW-0812">Transmembrane</keyword>
<evidence type="ECO:0000256" key="5">
    <source>
        <dbReference type="ARBA" id="ARBA00023136"/>
    </source>
</evidence>
<dbReference type="Pfam" id="PF00892">
    <property type="entry name" value="EamA"/>
    <property type="match status" value="2"/>
</dbReference>
<evidence type="ECO:0000256" key="1">
    <source>
        <dbReference type="ARBA" id="ARBA00004141"/>
    </source>
</evidence>
<accession>A0A2S4MGE2</accession>
<comment type="subcellular location">
    <subcellularLocation>
        <location evidence="1">Membrane</location>
        <topology evidence="1">Multi-pass membrane protein</topology>
    </subcellularLocation>
</comment>
<dbReference type="PANTHER" id="PTHR32322:SF2">
    <property type="entry name" value="EAMA DOMAIN-CONTAINING PROTEIN"/>
    <property type="match status" value="1"/>
</dbReference>
<feature type="compositionally biased region" description="Basic and acidic residues" evidence="6">
    <location>
        <begin position="300"/>
        <end position="315"/>
    </location>
</feature>
<name>A0A2S4MGE2_9BURK</name>
<evidence type="ECO:0000256" key="2">
    <source>
        <dbReference type="ARBA" id="ARBA00007362"/>
    </source>
</evidence>
<keyword evidence="10" id="KW-1185">Reference proteome</keyword>
<evidence type="ECO:0000313" key="9">
    <source>
        <dbReference type="EMBL" id="POR53695.1"/>
    </source>
</evidence>
<dbReference type="EMBL" id="PQGA01000003">
    <property type="protein sequence ID" value="POR53695.1"/>
    <property type="molecule type" value="Genomic_DNA"/>
</dbReference>
<evidence type="ECO:0000313" key="10">
    <source>
        <dbReference type="Proteomes" id="UP000237381"/>
    </source>
</evidence>
<dbReference type="OrthoDB" id="5295396at2"/>
<evidence type="ECO:0000256" key="7">
    <source>
        <dbReference type="SAM" id="Phobius"/>
    </source>
</evidence>
<evidence type="ECO:0000256" key="3">
    <source>
        <dbReference type="ARBA" id="ARBA00022692"/>
    </source>
</evidence>
<feature type="domain" description="EamA" evidence="8">
    <location>
        <begin position="156"/>
        <end position="290"/>
    </location>
</feature>
<dbReference type="SUPFAM" id="SSF103481">
    <property type="entry name" value="Multidrug resistance efflux transporter EmrE"/>
    <property type="match status" value="2"/>
</dbReference>
<feature type="transmembrane region" description="Helical" evidence="7">
    <location>
        <begin position="121"/>
        <end position="139"/>
    </location>
</feature>
<dbReference type="RefSeq" id="WP_103703907.1">
    <property type="nucleotide sequence ID" value="NZ_PQGA01000003.1"/>
</dbReference>
<feature type="compositionally biased region" description="Basic and acidic residues" evidence="6">
    <location>
        <begin position="348"/>
        <end position="362"/>
    </location>
</feature>
<protein>
    <submittedName>
        <fullName evidence="9">Drug/metabolite transporter (DMT)-like permease</fullName>
    </submittedName>
</protein>
<dbReference type="Proteomes" id="UP000237381">
    <property type="component" value="Unassembled WGS sequence"/>
</dbReference>
<feature type="region of interest" description="Disordered" evidence="6">
    <location>
        <begin position="299"/>
        <end position="381"/>
    </location>
</feature>
<feature type="transmembrane region" description="Helical" evidence="7">
    <location>
        <begin position="34"/>
        <end position="56"/>
    </location>
</feature>
<feature type="transmembrane region" description="Helical" evidence="7">
    <location>
        <begin position="183"/>
        <end position="203"/>
    </location>
</feature>
<feature type="transmembrane region" description="Helical" evidence="7">
    <location>
        <begin position="215"/>
        <end position="236"/>
    </location>
</feature>
<organism evidence="9 10">
    <name type="scientific">Paraburkholderia eburnea</name>
    <dbReference type="NCBI Taxonomy" id="1189126"/>
    <lineage>
        <taxon>Bacteria</taxon>
        <taxon>Pseudomonadati</taxon>
        <taxon>Pseudomonadota</taxon>
        <taxon>Betaproteobacteria</taxon>
        <taxon>Burkholderiales</taxon>
        <taxon>Burkholderiaceae</taxon>
        <taxon>Paraburkholderia</taxon>
    </lineage>
</organism>
<evidence type="ECO:0000259" key="8">
    <source>
        <dbReference type="Pfam" id="PF00892"/>
    </source>
</evidence>
<dbReference type="InterPro" id="IPR037185">
    <property type="entry name" value="EmrE-like"/>
</dbReference>
<dbReference type="AlphaFoldDB" id="A0A2S4MGE2"/>
<evidence type="ECO:0000256" key="6">
    <source>
        <dbReference type="SAM" id="MobiDB-lite"/>
    </source>
</evidence>
<feature type="transmembrane region" description="Helical" evidence="7">
    <location>
        <begin position="151"/>
        <end position="171"/>
    </location>
</feature>
<feature type="transmembrane region" description="Helical" evidence="7">
    <location>
        <begin position="273"/>
        <end position="292"/>
    </location>
</feature>
<comment type="caution">
    <text evidence="9">The sequence shown here is derived from an EMBL/GenBank/DDBJ whole genome shotgun (WGS) entry which is preliminary data.</text>
</comment>
<feature type="transmembrane region" description="Helical" evidence="7">
    <location>
        <begin position="248"/>
        <end position="267"/>
    </location>
</feature>
<reference evidence="9 10" key="1">
    <citation type="submission" date="2018-01" db="EMBL/GenBank/DDBJ databases">
        <title>Genomic Encyclopedia of Type Strains, Phase III (KMG-III): the genomes of soil and plant-associated and newly described type strains.</title>
        <authorList>
            <person name="Whitman W."/>
        </authorList>
    </citation>
    <scope>NUCLEOTIDE SEQUENCE [LARGE SCALE GENOMIC DNA]</scope>
    <source>
        <strain evidence="9 10">JCM 18070</strain>
    </source>
</reference>
<feature type="transmembrane region" description="Helical" evidence="7">
    <location>
        <begin position="68"/>
        <end position="89"/>
    </location>
</feature>
<feature type="domain" description="EamA" evidence="8">
    <location>
        <begin position="12"/>
        <end position="138"/>
    </location>
</feature>
<sequence length="381" mass="40165">MNASLKAGWPTLAILIGASVWGVIWYPLRTLASFGLTGTAAGAATSAAGCLFVLLLRRRSIATVRWHWILPMLGLAAGVTNIGFVWGAIHGEVMRVLLLFYLTPAWTAIFAHFILHERLSWSGAALAGLSLLGAVMMLWSPRLGVPLPGSAAEWAGLVAGMGFAMSNVLVVKTSRVLPQMKPEMRTAVIFGGAAIFGALASCFEPLPALHAGEPVARVVLLVLVLGLLLSSNNMLVQYGLARVPANRASIIMLFEIVVTALSSWLLAGETPGPREWAGGACIVLASLLSSWVHRTQYRTQKREDTHTAPRVHESADASAIAHAQTSRVDDDGGAPCNSPKSDASTATDADKAADEPESDAKDSAMPGACPRSGRNGSRAMV</sequence>
<keyword evidence="4 7" id="KW-1133">Transmembrane helix</keyword>
<dbReference type="InterPro" id="IPR000620">
    <property type="entry name" value="EamA_dom"/>
</dbReference>
<gene>
    <name evidence="9" type="ORF">B0G62_103267</name>
</gene>
<dbReference type="GO" id="GO:0016020">
    <property type="term" value="C:membrane"/>
    <property type="evidence" value="ECO:0007669"/>
    <property type="project" value="UniProtKB-SubCell"/>
</dbReference>
<feature type="transmembrane region" description="Helical" evidence="7">
    <location>
        <begin position="7"/>
        <end position="28"/>
    </location>
</feature>
<evidence type="ECO:0000256" key="4">
    <source>
        <dbReference type="ARBA" id="ARBA00022989"/>
    </source>
</evidence>
<dbReference type="InterPro" id="IPR050638">
    <property type="entry name" value="AA-Vitamin_Transporters"/>
</dbReference>
<proteinExistence type="inferred from homology"/>
<feature type="transmembrane region" description="Helical" evidence="7">
    <location>
        <begin position="95"/>
        <end position="114"/>
    </location>
</feature>
<comment type="similarity">
    <text evidence="2">Belongs to the EamA transporter family.</text>
</comment>
<keyword evidence="5 7" id="KW-0472">Membrane</keyword>
<dbReference type="PANTHER" id="PTHR32322">
    <property type="entry name" value="INNER MEMBRANE TRANSPORTER"/>
    <property type="match status" value="1"/>
</dbReference>